<evidence type="ECO:0000256" key="5">
    <source>
        <dbReference type="RuleBase" id="RU365005"/>
    </source>
</evidence>
<accession>A0ABS2WG02</accession>
<evidence type="ECO:0000256" key="1">
    <source>
        <dbReference type="ARBA" id="ARBA00008520"/>
    </source>
</evidence>
<evidence type="ECO:0000256" key="4">
    <source>
        <dbReference type="ARBA" id="ARBA00022729"/>
    </source>
</evidence>
<reference evidence="6" key="1">
    <citation type="journal article" date="2024" name="Int. J. Syst. Evol. Microbiol.">
        <title>Polycladomyces zharkentensis sp. nov., a novel thermophilic cellulose- and starch-degrading member of the Bacillota from a geothermal aquifer in Kazakhstan.</title>
        <authorList>
            <person name="Mashzhan A."/>
            <person name="Kistaubayeva A."/>
            <person name="Javier-Lopez R."/>
            <person name="Bissenova U."/>
            <person name="Bissenbay A."/>
            <person name="Birkeland N.K."/>
        </authorList>
    </citation>
    <scope>NUCLEOTIDE SEQUENCE</scope>
    <source>
        <strain evidence="6">ZKZ2T</strain>
    </source>
</reference>
<dbReference type="Pfam" id="PF13416">
    <property type="entry name" value="SBP_bac_8"/>
    <property type="match status" value="1"/>
</dbReference>
<name>A0ABS2WG02_9BACL</name>
<dbReference type="InterPro" id="IPR006059">
    <property type="entry name" value="SBP"/>
</dbReference>
<sequence length="415" mass="46026">MKRRRWLSMLMACLLGLTACGPQDNAAGVGGESKEKPKQLVIWENEDPIELANTKKLAKQYEQKTGIHVKIVTIKMLDQPKKLTLDGPAGKGPDLITFPHDNIGDTVLKGLIRPLQVDESVKDQYSAPAIQAMTYEGKLYGLPKATESVALIYNKKLMPKPPATFEELIRFAKDFTKPEQKKYGLLFEANNFYYDFFLFDNAGGYVFKVKDGMFDTNDIGLNNAGSQKAVRMIGDWYREKLLPQGIKADVVNGLFKEGKVAAVINGPWAVKDYQQAGIDIGVAPLPKLNGKDPRTFIGVKGWYVSSYSKHAAWATDLARFLTSHDALKSRFQDTKQIPPRNDLLADPLIQDDPIVRAFADQASRGMPMPSVPEMAQVWEPMGNAVTFVSQGKQQPGPALNDAVNIIKQKIAAQKQ</sequence>
<evidence type="ECO:0000256" key="3">
    <source>
        <dbReference type="ARBA" id="ARBA00022597"/>
    </source>
</evidence>
<comment type="similarity">
    <text evidence="1 5">Belongs to the bacterial solute-binding protein 1 family.</text>
</comment>
<proteinExistence type="inferred from homology"/>
<evidence type="ECO:0000313" key="6">
    <source>
        <dbReference type="EMBL" id="MBN2908462.1"/>
    </source>
</evidence>
<dbReference type="Proteomes" id="UP001177120">
    <property type="component" value="Unassembled WGS sequence"/>
</dbReference>
<keyword evidence="5" id="KW-0449">Lipoprotein</keyword>
<comment type="caution">
    <text evidence="6">The sequence shown here is derived from an EMBL/GenBank/DDBJ whole genome shotgun (WGS) entry which is preliminary data.</text>
</comment>
<keyword evidence="3 5" id="KW-0762">Sugar transport</keyword>
<dbReference type="PROSITE" id="PS51257">
    <property type="entry name" value="PROKAR_LIPOPROTEIN"/>
    <property type="match status" value="1"/>
</dbReference>
<dbReference type="EMBL" id="JAFHAP010000004">
    <property type="protein sequence ID" value="MBN2908462.1"/>
    <property type="molecule type" value="Genomic_DNA"/>
</dbReference>
<evidence type="ECO:0000256" key="2">
    <source>
        <dbReference type="ARBA" id="ARBA00022448"/>
    </source>
</evidence>
<evidence type="ECO:0000313" key="7">
    <source>
        <dbReference type="Proteomes" id="UP001177120"/>
    </source>
</evidence>
<keyword evidence="5" id="KW-1003">Cell membrane</keyword>
<gene>
    <name evidence="6" type="ORF">JQC72_02875</name>
</gene>
<dbReference type="RefSeq" id="WP_205492606.1">
    <property type="nucleotide sequence ID" value="NZ_JAFHAP010000004.1"/>
</dbReference>
<comment type="subcellular location">
    <subcellularLocation>
        <location evidence="5">Cell membrane</location>
        <topology evidence="5">Lipid-anchor</topology>
    </subcellularLocation>
</comment>
<keyword evidence="2 5" id="KW-0813">Transport</keyword>
<protein>
    <recommendedName>
        <fullName evidence="5">Maltodextrin-binding protein</fullName>
    </recommendedName>
</protein>
<keyword evidence="4 5" id="KW-0732">Signal</keyword>
<dbReference type="PANTHER" id="PTHR30061">
    <property type="entry name" value="MALTOSE-BINDING PERIPLASMIC PROTEIN"/>
    <property type="match status" value="1"/>
</dbReference>
<dbReference type="InterPro" id="IPR006060">
    <property type="entry name" value="Maltose/Cyclodextrin-bd"/>
</dbReference>
<organism evidence="6 7">
    <name type="scientific">Polycladomyces zharkentensis</name>
    <dbReference type="NCBI Taxonomy" id="2807616"/>
    <lineage>
        <taxon>Bacteria</taxon>
        <taxon>Bacillati</taxon>
        <taxon>Bacillota</taxon>
        <taxon>Bacilli</taxon>
        <taxon>Bacillales</taxon>
        <taxon>Thermoactinomycetaceae</taxon>
        <taxon>Polycladomyces</taxon>
    </lineage>
</organism>
<dbReference type="PANTHER" id="PTHR30061:SF50">
    <property type="entry name" value="MALTOSE_MALTODEXTRIN-BINDING PERIPLASMIC PROTEIN"/>
    <property type="match status" value="1"/>
</dbReference>
<feature type="chain" id="PRO_5044977033" description="Maltodextrin-binding protein" evidence="5">
    <location>
        <begin position="27"/>
        <end position="415"/>
    </location>
</feature>
<dbReference type="Gene3D" id="3.40.190.10">
    <property type="entry name" value="Periplasmic binding protein-like II"/>
    <property type="match status" value="2"/>
</dbReference>
<dbReference type="PRINTS" id="PR00181">
    <property type="entry name" value="MALTOSEBP"/>
</dbReference>
<keyword evidence="5" id="KW-0472">Membrane</keyword>
<keyword evidence="7" id="KW-1185">Reference proteome</keyword>
<dbReference type="SUPFAM" id="SSF53850">
    <property type="entry name" value="Periplasmic binding protein-like II"/>
    <property type="match status" value="1"/>
</dbReference>
<feature type="signal peptide" evidence="5">
    <location>
        <begin position="1"/>
        <end position="26"/>
    </location>
</feature>